<dbReference type="GO" id="GO:0043200">
    <property type="term" value="P:response to amino acid"/>
    <property type="evidence" value="ECO:0007669"/>
    <property type="project" value="TreeGrafter"/>
</dbReference>
<keyword evidence="6" id="KW-1185">Reference proteome</keyword>
<dbReference type="Gene3D" id="3.30.70.920">
    <property type="match status" value="1"/>
</dbReference>
<evidence type="ECO:0000256" key="1">
    <source>
        <dbReference type="ARBA" id="ARBA00023015"/>
    </source>
</evidence>
<keyword evidence="2" id="KW-0238">DNA-binding</keyword>
<dbReference type="GO" id="GO:0005829">
    <property type="term" value="C:cytosol"/>
    <property type="evidence" value="ECO:0007669"/>
    <property type="project" value="TreeGrafter"/>
</dbReference>
<dbReference type="SMART" id="SM00344">
    <property type="entry name" value="HTH_ASNC"/>
    <property type="match status" value="1"/>
</dbReference>
<dbReference type="InterPro" id="IPR019888">
    <property type="entry name" value="Tscrpt_reg_AsnC-like"/>
</dbReference>
<dbReference type="Proteomes" id="UP001336250">
    <property type="component" value="Unassembled WGS sequence"/>
</dbReference>
<evidence type="ECO:0000256" key="2">
    <source>
        <dbReference type="ARBA" id="ARBA00023125"/>
    </source>
</evidence>
<evidence type="ECO:0000313" key="5">
    <source>
        <dbReference type="EMBL" id="MEF7615792.1"/>
    </source>
</evidence>
<comment type="caution">
    <text evidence="5">The sequence shown here is derived from an EMBL/GenBank/DDBJ whole genome shotgun (WGS) entry which is preliminary data.</text>
</comment>
<dbReference type="GO" id="GO:0006355">
    <property type="term" value="P:regulation of DNA-templated transcription"/>
    <property type="evidence" value="ECO:0007669"/>
    <property type="project" value="UniProtKB-ARBA"/>
</dbReference>
<keyword evidence="1" id="KW-0805">Transcription regulation</keyword>
<dbReference type="Pfam" id="PF01037">
    <property type="entry name" value="AsnC_trans_reg"/>
    <property type="match status" value="1"/>
</dbReference>
<feature type="domain" description="HTH asnC-type" evidence="4">
    <location>
        <begin position="10"/>
        <end position="71"/>
    </location>
</feature>
<keyword evidence="3" id="KW-0804">Transcription</keyword>
<dbReference type="AlphaFoldDB" id="A0AAW9QJX9"/>
<dbReference type="PANTHER" id="PTHR30154:SF34">
    <property type="entry name" value="TRANSCRIPTIONAL REGULATOR AZLB"/>
    <property type="match status" value="1"/>
</dbReference>
<dbReference type="InterPro" id="IPR036390">
    <property type="entry name" value="WH_DNA-bd_sf"/>
</dbReference>
<dbReference type="InterPro" id="IPR011008">
    <property type="entry name" value="Dimeric_a/b-barrel"/>
</dbReference>
<proteinExistence type="predicted"/>
<gene>
    <name evidence="5" type="ORF">V4F39_17900</name>
</gene>
<dbReference type="RefSeq" id="WP_332291114.1">
    <property type="nucleotide sequence ID" value="NZ_JAZIBG010000036.1"/>
</dbReference>
<sequence>MRSGPSLVQLDAVDRAILTELQAEGRLTNLELAQRVHLSPSACLRRVKHLEESGVIARYVALLNPKAVGQPGTSFTIVNLESLSKAVMDAFERAVRDEPQILDCHYVAGSNDYLIRFTYHDAEDLERFHTDVLGRLPGVTRSNSMLVLRTVKKTTALNL</sequence>
<dbReference type="InterPro" id="IPR000485">
    <property type="entry name" value="AsnC-type_HTH_dom"/>
</dbReference>
<dbReference type="Pfam" id="PF13412">
    <property type="entry name" value="HTH_24"/>
    <property type="match status" value="1"/>
</dbReference>
<dbReference type="InterPro" id="IPR036388">
    <property type="entry name" value="WH-like_DNA-bd_sf"/>
</dbReference>
<name>A0AAW9QJX9_9BURK</name>
<dbReference type="GO" id="GO:0043565">
    <property type="term" value="F:sequence-specific DNA binding"/>
    <property type="evidence" value="ECO:0007669"/>
    <property type="project" value="InterPro"/>
</dbReference>
<evidence type="ECO:0000259" key="4">
    <source>
        <dbReference type="PROSITE" id="PS50956"/>
    </source>
</evidence>
<dbReference type="InterPro" id="IPR019887">
    <property type="entry name" value="Tscrpt_reg_AsnC/Lrp_C"/>
</dbReference>
<dbReference type="CDD" id="cd00090">
    <property type="entry name" value="HTH_ARSR"/>
    <property type="match status" value="1"/>
</dbReference>
<dbReference type="SUPFAM" id="SSF54909">
    <property type="entry name" value="Dimeric alpha+beta barrel"/>
    <property type="match status" value="1"/>
</dbReference>
<dbReference type="InterPro" id="IPR011991">
    <property type="entry name" value="ArsR-like_HTH"/>
</dbReference>
<dbReference type="PRINTS" id="PR00033">
    <property type="entry name" value="HTHASNC"/>
</dbReference>
<organism evidence="5 6">
    <name type="scientific">Aquincola agrisoli</name>
    <dbReference type="NCBI Taxonomy" id="3119538"/>
    <lineage>
        <taxon>Bacteria</taxon>
        <taxon>Pseudomonadati</taxon>
        <taxon>Pseudomonadota</taxon>
        <taxon>Betaproteobacteria</taxon>
        <taxon>Burkholderiales</taxon>
        <taxon>Sphaerotilaceae</taxon>
        <taxon>Aquincola</taxon>
    </lineage>
</organism>
<dbReference type="SUPFAM" id="SSF46785">
    <property type="entry name" value="Winged helix' DNA-binding domain"/>
    <property type="match status" value="1"/>
</dbReference>
<protein>
    <submittedName>
        <fullName evidence="5">Lrp/AsnC family transcriptional regulator</fullName>
    </submittedName>
</protein>
<accession>A0AAW9QJX9</accession>
<evidence type="ECO:0000256" key="3">
    <source>
        <dbReference type="ARBA" id="ARBA00023163"/>
    </source>
</evidence>
<dbReference type="PROSITE" id="PS50956">
    <property type="entry name" value="HTH_ASNC_2"/>
    <property type="match status" value="1"/>
</dbReference>
<dbReference type="FunFam" id="1.10.10.10:FF:000186">
    <property type="entry name" value="AsnC family transcriptional regulator"/>
    <property type="match status" value="1"/>
</dbReference>
<dbReference type="EMBL" id="JAZIBG010000036">
    <property type="protein sequence ID" value="MEF7615792.1"/>
    <property type="molecule type" value="Genomic_DNA"/>
</dbReference>
<dbReference type="PANTHER" id="PTHR30154">
    <property type="entry name" value="LEUCINE-RESPONSIVE REGULATORY PROTEIN"/>
    <property type="match status" value="1"/>
</dbReference>
<reference evidence="5 6" key="1">
    <citation type="submission" date="2024-02" db="EMBL/GenBank/DDBJ databases">
        <title>Genome sequence of Aquincola sp. MAHUQ-54.</title>
        <authorList>
            <person name="Huq M.A."/>
        </authorList>
    </citation>
    <scope>NUCLEOTIDE SEQUENCE [LARGE SCALE GENOMIC DNA]</scope>
    <source>
        <strain evidence="5 6">MAHUQ-54</strain>
    </source>
</reference>
<evidence type="ECO:0000313" key="6">
    <source>
        <dbReference type="Proteomes" id="UP001336250"/>
    </source>
</evidence>
<dbReference type="Gene3D" id="1.10.10.10">
    <property type="entry name" value="Winged helix-like DNA-binding domain superfamily/Winged helix DNA-binding domain"/>
    <property type="match status" value="1"/>
</dbReference>